<protein>
    <recommendedName>
        <fullName evidence="4">Leucyl/phenylalanyl-tRNA--protein transferase</fullName>
        <ecNumber evidence="4">2.3.2.6</ecNumber>
    </recommendedName>
    <alternativeName>
        <fullName evidence="4">L/F-transferase</fullName>
    </alternativeName>
    <alternativeName>
        <fullName evidence="4">Leucyltransferase</fullName>
    </alternativeName>
    <alternativeName>
        <fullName evidence="4">Phenyalanyltransferase</fullName>
    </alternativeName>
</protein>
<comment type="catalytic activity">
    <reaction evidence="4">
        <text>N-terminal L-arginyl-[protein] + L-leucyl-tRNA(Leu) = N-terminal L-leucyl-L-arginyl-[protein] + tRNA(Leu) + H(+)</text>
        <dbReference type="Rhea" id="RHEA:50416"/>
        <dbReference type="Rhea" id="RHEA-COMP:9613"/>
        <dbReference type="Rhea" id="RHEA-COMP:9622"/>
        <dbReference type="Rhea" id="RHEA-COMP:12672"/>
        <dbReference type="Rhea" id="RHEA-COMP:12673"/>
        <dbReference type="ChEBI" id="CHEBI:15378"/>
        <dbReference type="ChEBI" id="CHEBI:64719"/>
        <dbReference type="ChEBI" id="CHEBI:78442"/>
        <dbReference type="ChEBI" id="CHEBI:78494"/>
        <dbReference type="ChEBI" id="CHEBI:133044"/>
        <dbReference type="EC" id="2.3.2.6"/>
    </reaction>
</comment>
<proteinExistence type="inferred from homology"/>
<dbReference type="GO" id="GO:0030163">
    <property type="term" value="P:protein catabolic process"/>
    <property type="evidence" value="ECO:0007669"/>
    <property type="project" value="UniProtKB-UniRule"/>
</dbReference>
<dbReference type="InterPro" id="IPR042221">
    <property type="entry name" value="Leu/Phe-tRNA_Trfase_N"/>
</dbReference>
<accession>A0A852WAH8</accession>
<comment type="caution">
    <text evidence="5">The sequence shown here is derived from an EMBL/GenBank/DDBJ whole genome shotgun (WGS) entry which is preliminary data.</text>
</comment>
<dbReference type="HAMAP" id="MF_00688">
    <property type="entry name" value="Leu_Phe_trans"/>
    <property type="match status" value="1"/>
</dbReference>
<evidence type="ECO:0000256" key="1">
    <source>
        <dbReference type="ARBA" id="ARBA00022490"/>
    </source>
</evidence>
<dbReference type="SUPFAM" id="SSF55729">
    <property type="entry name" value="Acyl-CoA N-acyltransferases (Nat)"/>
    <property type="match status" value="1"/>
</dbReference>
<keyword evidence="2 4" id="KW-0808">Transferase</keyword>
<dbReference type="PANTHER" id="PTHR30098:SF2">
    <property type="entry name" value="LEUCYL_PHENYLALANYL-TRNA--PROTEIN TRANSFERASE"/>
    <property type="match status" value="1"/>
</dbReference>
<evidence type="ECO:0000313" key="5">
    <source>
        <dbReference type="EMBL" id="NYG05620.1"/>
    </source>
</evidence>
<dbReference type="Proteomes" id="UP000573599">
    <property type="component" value="Unassembled WGS sequence"/>
</dbReference>
<dbReference type="Pfam" id="PF03588">
    <property type="entry name" value="Leu_Phe_trans"/>
    <property type="match status" value="1"/>
</dbReference>
<dbReference type="InterPro" id="IPR016181">
    <property type="entry name" value="Acyl_CoA_acyltransferase"/>
</dbReference>
<sequence length="229" mass="24950">METDPVEPLPTSWAFDLDEVDDGEDMVAVGGDLRAGTIIEAYRSGVFPMGLGEHGARPLGWWSPDPRGVLLPGGVHASRSLRKSLRRFEMRVDTAFREVVAACADPSREGRWITDEIADAYTELHALGWAHSVETWLDGELVGGLYGINVGGLFAGESMFHRVTDASKAAVVATAGYVFADGDPRRLIDVQWATDHLRSLGVVTMSRREYLRRLADAVDLPPPTFGAVT</sequence>
<keyword evidence="6" id="KW-1185">Reference proteome</keyword>
<dbReference type="InterPro" id="IPR042203">
    <property type="entry name" value="Leu/Phe-tRNA_Trfase_C"/>
</dbReference>
<dbReference type="NCBIfam" id="TIGR00667">
    <property type="entry name" value="aat"/>
    <property type="match status" value="1"/>
</dbReference>
<evidence type="ECO:0000256" key="2">
    <source>
        <dbReference type="ARBA" id="ARBA00022679"/>
    </source>
</evidence>
<dbReference type="Gene3D" id="3.40.630.70">
    <property type="entry name" value="Leucyl/phenylalanyl-tRNA-protein transferase, C-terminal domain"/>
    <property type="match status" value="1"/>
</dbReference>
<dbReference type="EMBL" id="JACCAB010000001">
    <property type="protein sequence ID" value="NYG05620.1"/>
    <property type="molecule type" value="Genomic_DNA"/>
</dbReference>
<dbReference type="PANTHER" id="PTHR30098">
    <property type="entry name" value="LEUCYL/PHENYLALANYL-TRNA--PROTEIN TRANSFERASE"/>
    <property type="match status" value="1"/>
</dbReference>
<dbReference type="InterPro" id="IPR004616">
    <property type="entry name" value="Leu/Phe-tRNA_Trfase"/>
</dbReference>
<dbReference type="RefSeq" id="WP_420372029.1">
    <property type="nucleotide sequence ID" value="NZ_JACCAB010000001.1"/>
</dbReference>
<comment type="subcellular location">
    <subcellularLocation>
        <location evidence="4">Cytoplasm</location>
    </subcellularLocation>
</comment>
<evidence type="ECO:0000313" key="6">
    <source>
        <dbReference type="Proteomes" id="UP000573599"/>
    </source>
</evidence>
<dbReference type="AlphaFoldDB" id="A0A852WAH8"/>
<comment type="catalytic activity">
    <reaction evidence="4">
        <text>L-phenylalanyl-tRNA(Phe) + an N-terminal L-alpha-aminoacyl-[protein] = an N-terminal L-phenylalanyl-L-alpha-aminoacyl-[protein] + tRNA(Phe)</text>
        <dbReference type="Rhea" id="RHEA:43632"/>
        <dbReference type="Rhea" id="RHEA-COMP:9668"/>
        <dbReference type="Rhea" id="RHEA-COMP:9699"/>
        <dbReference type="Rhea" id="RHEA-COMP:10636"/>
        <dbReference type="Rhea" id="RHEA-COMP:10637"/>
        <dbReference type="ChEBI" id="CHEBI:78442"/>
        <dbReference type="ChEBI" id="CHEBI:78531"/>
        <dbReference type="ChEBI" id="CHEBI:78597"/>
        <dbReference type="ChEBI" id="CHEBI:83561"/>
        <dbReference type="EC" id="2.3.2.6"/>
    </reaction>
</comment>
<organism evidence="5 6">
    <name type="scientific">Pedococcus badiiscoriae</name>
    <dbReference type="NCBI Taxonomy" id="642776"/>
    <lineage>
        <taxon>Bacteria</taxon>
        <taxon>Bacillati</taxon>
        <taxon>Actinomycetota</taxon>
        <taxon>Actinomycetes</taxon>
        <taxon>Micrococcales</taxon>
        <taxon>Intrasporangiaceae</taxon>
        <taxon>Pedococcus</taxon>
    </lineage>
</organism>
<dbReference type="GO" id="GO:0008914">
    <property type="term" value="F:leucyl-tRNA--protein transferase activity"/>
    <property type="evidence" value="ECO:0007669"/>
    <property type="project" value="UniProtKB-UniRule"/>
</dbReference>
<comment type="function">
    <text evidence="4">Functions in the N-end rule pathway of protein degradation where it conjugates Leu, Phe and, less efficiently, Met from aminoacyl-tRNAs to the N-termini of proteins containing an N-terminal arginine or lysine.</text>
</comment>
<gene>
    <name evidence="4" type="primary">aat</name>
    <name evidence="5" type="ORF">BJ986_000107</name>
</gene>
<dbReference type="EC" id="2.3.2.6" evidence="4"/>
<comment type="similarity">
    <text evidence="4">Belongs to the L/F-transferase family.</text>
</comment>
<reference evidence="5 6" key="1">
    <citation type="submission" date="2020-07" db="EMBL/GenBank/DDBJ databases">
        <title>Sequencing the genomes of 1000 actinobacteria strains.</title>
        <authorList>
            <person name="Klenk H.-P."/>
        </authorList>
    </citation>
    <scope>NUCLEOTIDE SEQUENCE [LARGE SCALE GENOMIC DNA]</scope>
    <source>
        <strain evidence="5 6">DSM 23987</strain>
    </source>
</reference>
<name>A0A852WAH8_9MICO</name>
<evidence type="ECO:0000256" key="3">
    <source>
        <dbReference type="ARBA" id="ARBA00023315"/>
    </source>
</evidence>
<keyword evidence="3 4" id="KW-0012">Acyltransferase</keyword>
<evidence type="ECO:0000256" key="4">
    <source>
        <dbReference type="HAMAP-Rule" id="MF_00688"/>
    </source>
</evidence>
<dbReference type="GO" id="GO:0005737">
    <property type="term" value="C:cytoplasm"/>
    <property type="evidence" value="ECO:0007669"/>
    <property type="project" value="UniProtKB-SubCell"/>
</dbReference>
<keyword evidence="1 4" id="KW-0963">Cytoplasm</keyword>
<comment type="catalytic activity">
    <reaction evidence="4">
        <text>N-terminal L-lysyl-[protein] + L-leucyl-tRNA(Leu) = N-terminal L-leucyl-L-lysyl-[protein] + tRNA(Leu) + H(+)</text>
        <dbReference type="Rhea" id="RHEA:12340"/>
        <dbReference type="Rhea" id="RHEA-COMP:9613"/>
        <dbReference type="Rhea" id="RHEA-COMP:9622"/>
        <dbReference type="Rhea" id="RHEA-COMP:12670"/>
        <dbReference type="Rhea" id="RHEA-COMP:12671"/>
        <dbReference type="ChEBI" id="CHEBI:15378"/>
        <dbReference type="ChEBI" id="CHEBI:65249"/>
        <dbReference type="ChEBI" id="CHEBI:78442"/>
        <dbReference type="ChEBI" id="CHEBI:78494"/>
        <dbReference type="ChEBI" id="CHEBI:133043"/>
        <dbReference type="EC" id="2.3.2.6"/>
    </reaction>
</comment>
<dbReference type="Gene3D" id="3.30.70.3550">
    <property type="entry name" value="Leucyl/phenylalanyl-tRNA-protein transferase, N-terminal domain"/>
    <property type="match status" value="1"/>
</dbReference>